<dbReference type="EMBL" id="JGYG01000001">
    <property type="protein sequence ID" value="KFI31649.1"/>
    <property type="molecule type" value="Genomic_DNA"/>
</dbReference>
<evidence type="ECO:0000313" key="1">
    <source>
        <dbReference type="EMBL" id="KFI31649.1"/>
    </source>
</evidence>
<dbReference type="CDD" id="cd16831">
    <property type="entry name" value="HemS-like_C"/>
    <property type="match status" value="1"/>
</dbReference>
<name>A0A086YBJ9_9RHOB</name>
<dbReference type="STRING" id="195105.CN97_04230"/>
<dbReference type="eggNOG" id="COG3720">
    <property type="taxonomic scope" value="Bacteria"/>
</dbReference>
<evidence type="ECO:0000313" key="2">
    <source>
        <dbReference type="Proteomes" id="UP000028826"/>
    </source>
</evidence>
<dbReference type="Pfam" id="PF05171">
    <property type="entry name" value="HemS"/>
    <property type="match status" value="2"/>
</dbReference>
<dbReference type="OrthoDB" id="316630at2"/>
<proteinExistence type="predicted"/>
<dbReference type="AlphaFoldDB" id="A0A086YBJ9"/>
<accession>A0A086YBJ9</accession>
<dbReference type="GO" id="GO:0006826">
    <property type="term" value="P:iron ion transport"/>
    <property type="evidence" value="ECO:0007669"/>
    <property type="project" value="InterPro"/>
</dbReference>
<sequence length="345" mass="37689">MTLPSAETIRTARADNPKMRERDLAASLGISEAALVAAHVGHGVTRISAVPGRLIPLVESLGEVLALTRNESAVHERVGRYTDFTDGPHAAMLTGPDIDLRIFPSRWVHGFAVEKATAEGIRRSVQVFDAHGDAVHKVHLRPASDVAAFDRLVAELRQEEQADTISVSPRAPVEGPKADPSKAERLREDWLRMTDTHQFLSLTRKLKMNRLGAYRTVGAPQAVRLAEDAVTVTLKAASASKTGVMVFVGNEGCIQIHSGPVDNIVAMGPWINVLDPLFDLHLRTDHVAEVWLVEKPTRHGKAVSVEAFDKEGYLILQIFGRRGEENARAWEALVATLPRAETVTA</sequence>
<dbReference type="CDD" id="cd16830">
    <property type="entry name" value="HemS-like_N"/>
    <property type="match status" value="1"/>
</dbReference>
<organism evidence="1 2">
    <name type="scientific">Haematobacter massiliensis</name>
    <dbReference type="NCBI Taxonomy" id="195105"/>
    <lineage>
        <taxon>Bacteria</taxon>
        <taxon>Pseudomonadati</taxon>
        <taxon>Pseudomonadota</taxon>
        <taxon>Alphaproteobacteria</taxon>
        <taxon>Rhodobacterales</taxon>
        <taxon>Paracoccaceae</taxon>
        <taxon>Haematobacter</taxon>
    </lineage>
</organism>
<gene>
    <name evidence="1" type="ORF">CN97_04230</name>
</gene>
<dbReference type="Proteomes" id="UP000028826">
    <property type="component" value="Unassembled WGS sequence"/>
</dbReference>
<dbReference type="SUPFAM" id="SSF144064">
    <property type="entry name" value="Heme iron utilization protein-like"/>
    <property type="match status" value="1"/>
</dbReference>
<dbReference type="RefSeq" id="WP_035705388.1">
    <property type="nucleotide sequence ID" value="NZ_CAMIFG010000028.1"/>
</dbReference>
<protein>
    <submittedName>
        <fullName evidence="1">Hemin degrading factor</fullName>
    </submittedName>
</protein>
<reference evidence="1 2" key="1">
    <citation type="submission" date="2014-03" db="EMBL/GenBank/DDBJ databases">
        <title>Genome of Haematobacter massiliensis CCUG 47968.</title>
        <authorList>
            <person name="Wang D."/>
            <person name="Wang G."/>
        </authorList>
    </citation>
    <scope>NUCLEOTIDE SEQUENCE [LARGE SCALE GENOMIC DNA]</scope>
    <source>
        <strain evidence="1 2">CCUG 47968</strain>
    </source>
</reference>
<dbReference type="InterPro" id="IPR007845">
    <property type="entry name" value="HemS/ChuX_dom"/>
</dbReference>
<comment type="caution">
    <text evidence="1">The sequence shown here is derived from an EMBL/GenBank/DDBJ whole genome shotgun (WGS) entry which is preliminary data.</text>
</comment>
<dbReference type="InterPro" id="IPR053733">
    <property type="entry name" value="Heme_Transport_Util_sf"/>
</dbReference>
<dbReference type="Gene3D" id="3.40.1570.10">
    <property type="entry name" value="HemS/ChuS/ChuX like domains"/>
    <property type="match status" value="2"/>
</dbReference>
<keyword evidence="2" id="KW-1185">Reference proteome</keyword>